<reference evidence="6" key="1">
    <citation type="journal article" date="2001" name="Int. J. Syst. Evol. Microbiol.">
        <title>Methanofollis aquaemaris sp. nov., a methanogen isolated from an aquaculture fish pond.</title>
        <authorList>
            <person name="Lai M.C."/>
            <person name="Chen S.C."/>
        </authorList>
    </citation>
    <scope>NUCLEOTIDE SEQUENCE</scope>
    <source>
        <strain evidence="6">N2F9704</strain>
    </source>
</reference>
<reference evidence="6" key="2">
    <citation type="submission" date="2019-02" db="EMBL/GenBank/DDBJ databases">
        <authorList>
            <person name="Chen S.-C."/>
            <person name="Chien H.-H."/>
            <person name="Lai M.-C."/>
        </authorList>
    </citation>
    <scope>NUCLEOTIDE SEQUENCE</scope>
    <source>
        <strain evidence="6">N2F9704</strain>
    </source>
</reference>
<dbReference type="KEGG" id="maqe:RJ40_03420"/>
<keyword evidence="7" id="KW-1185">Reference proteome</keyword>
<dbReference type="Gene3D" id="1.20.1280.290">
    <property type="match status" value="1"/>
</dbReference>
<dbReference type="InterPro" id="IPR006603">
    <property type="entry name" value="PQ-loop_rpt"/>
</dbReference>
<gene>
    <name evidence="6" type="ORF">RJ40_03420</name>
</gene>
<dbReference type="GeneID" id="76423379"/>
<evidence type="ECO:0008006" key="8">
    <source>
        <dbReference type="Google" id="ProtNLM"/>
    </source>
</evidence>
<keyword evidence="3 5" id="KW-1133">Transmembrane helix</keyword>
<evidence type="ECO:0000256" key="5">
    <source>
        <dbReference type="SAM" id="Phobius"/>
    </source>
</evidence>
<keyword evidence="4 5" id="KW-0472">Membrane</keyword>
<accession>A0A8A3S3W5</accession>
<dbReference type="InterPro" id="IPR047662">
    <property type="entry name" value="SemiSWEET"/>
</dbReference>
<dbReference type="Proteomes" id="UP001042704">
    <property type="component" value="Chromosome"/>
</dbReference>
<evidence type="ECO:0000256" key="4">
    <source>
        <dbReference type="ARBA" id="ARBA00023136"/>
    </source>
</evidence>
<dbReference type="EMBL" id="CP036172">
    <property type="protein sequence ID" value="QSZ66613.1"/>
    <property type="molecule type" value="Genomic_DNA"/>
</dbReference>
<feature type="transmembrane region" description="Helical" evidence="5">
    <location>
        <begin position="6"/>
        <end position="24"/>
    </location>
</feature>
<dbReference type="RefSeq" id="WP_265581965.1">
    <property type="nucleotide sequence ID" value="NZ_CP036172.1"/>
</dbReference>
<evidence type="ECO:0000256" key="1">
    <source>
        <dbReference type="ARBA" id="ARBA00004141"/>
    </source>
</evidence>
<keyword evidence="2 5" id="KW-0812">Transmembrane</keyword>
<comment type="subcellular location">
    <subcellularLocation>
        <location evidence="1">Membrane</location>
        <topology evidence="1">Multi-pass membrane protein</topology>
    </subcellularLocation>
</comment>
<organism evidence="6 7">
    <name type="scientific">Methanofollis aquaemaris</name>
    <dbReference type="NCBI Taxonomy" id="126734"/>
    <lineage>
        <taxon>Archaea</taxon>
        <taxon>Methanobacteriati</taxon>
        <taxon>Methanobacteriota</taxon>
        <taxon>Stenosarchaea group</taxon>
        <taxon>Methanomicrobia</taxon>
        <taxon>Methanomicrobiales</taxon>
        <taxon>Methanomicrobiaceae</taxon>
        <taxon>Methanofollis</taxon>
    </lineage>
</organism>
<dbReference type="SMART" id="SM00679">
    <property type="entry name" value="CTNS"/>
    <property type="match status" value="1"/>
</dbReference>
<evidence type="ECO:0000256" key="2">
    <source>
        <dbReference type="ARBA" id="ARBA00022692"/>
    </source>
</evidence>
<feature type="transmembrane region" description="Helical" evidence="5">
    <location>
        <begin position="36"/>
        <end position="54"/>
    </location>
</feature>
<dbReference type="NCBIfam" id="NF037968">
    <property type="entry name" value="SemiSWEET_2"/>
    <property type="match status" value="1"/>
</dbReference>
<feature type="transmembrane region" description="Helical" evidence="5">
    <location>
        <begin position="60"/>
        <end position="79"/>
    </location>
</feature>
<dbReference type="AlphaFoldDB" id="A0A8A3S3W5"/>
<evidence type="ECO:0000256" key="3">
    <source>
        <dbReference type="ARBA" id="ARBA00022989"/>
    </source>
</evidence>
<proteinExistence type="predicted"/>
<protein>
    <recommendedName>
        <fullName evidence="8">SemiSWEET transporter</fullName>
    </recommendedName>
</protein>
<dbReference type="GO" id="GO:0051119">
    <property type="term" value="F:sugar transmembrane transporter activity"/>
    <property type="evidence" value="ECO:0007669"/>
    <property type="project" value="InterPro"/>
</dbReference>
<dbReference type="Pfam" id="PF04193">
    <property type="entry name" value="PQ-loop"/>
    <property type="match status" value="1"/>
</dbReference>
<sequence>MDATMLIGFCAGLLTTVSFLPQVIRTLRTRSAHDFSALMLILLFAGLTLWFVYGALRDDAAIVATNGFTAALVAVIGATKMRSG</sequence>
<evidence type="ECO:0000313" key="7">
    <source>
        <dbReference type="Proteomes" id="UP001042704"/>
    </source>
</evidence>
<dbReference type="GO" id="GO:0016020">
    <property type="term" value="C:membrane"/>
    <property type="evidence" value="ECO:0007669"/>
    <property type="project" value="UniProtKB-SubCell"/>
</dbReference>
<evidence type="ECO:0000313" key="6">
    <source>
        <dbReference type="EMBL" id="QSZ66613.1"/>
    </source>
</evidence>
<name>A0A8A3S3W5_9EURY</name>